<protein>
    <submittedName>
        <fullName evidence="1">Uncharacterized protein</fullName>
    </submittedName>
</protein>
<gene>
    <name evidence="1" type="ORF">MNBD_PLANCTO02-212</name>
</gene>
<reference evidence="1" key="1">
    <citation type="submission" date="2018-06" db="EMBL/GenBank/DDBJ databases">
        <authorList>
            <person name="Zhirakovskaya E."/>
        </authorList>
    </citation>
    <scope>NUCLEOTIDE SEQUENCE</scope>
</reference>
<dbReference type="EMBL" id="UOGL01000480">
    <property type="protein sequence ID" value="VAX40769.1"/>
    <property type="molecule type" value="Genomic_DNA"/>
</dbReference>
<proteinExistence type="predicted"/>
<name>A0A3B1DEL1_9ZZZZ</name>
<dbReference type="AlphaFoldDB" id="A0A3B1DEL1"/>
<accession>A0A3B1DEL1</accession>
<evidence type="ECO:0000313" key="1">
    <source>
        <dbReference type="EMBL" id="VAX40769.1"/>
    </source>
</evidence>
<feature type="non-terminal residue" evidence="1">
    <location>
        <position position="1"/>
    </location>
</feature>
<sequence length="32" mass="3691">ERPINADAKKKTINAKMIFMPITEEAYSVFPH</sequence>
<organism evidence="1">
    <name type="scientific">hydrothermal vent metagenome</name>
    <dbReference type="NCBI Taxonomy" id="652676"/>
    <lineage>
        <taxon>unclassified sequences</taxon>
        <taxon>metagenomes</taxon>
        <taxon>ecological metagenomes</taxon>
    </lineage>
</organism>